<dbReference type="PANTHER" id="PTHR28583:SF1">
    <property type="entry name" value="ACID CERAMIDASE"/>
    <property type="match status" value="1"/>
</dbReference>
<dbReference type="PANTHER" id="PTHR28583">
    <property type="entry name" value="ACID AMIDASE"/>
    <property type="match status" value="1"/>
</dbReference>
<sequence>MVDLASQADLVPVYTIDLSQPPASRYDQLIQDFRHEIANLIPLFQQVVTEAGLPLGITRRLAKLLLRRLYDPEQTEEIKGISKTAGVELYLLVCFNTLLDLFMGCTSGGARVRMAADSVDTQMLHFRTLDWEMESLRKVVVQLEYVKKPHGSVIARSITYAGFVGTLTGVRKDLSMSLNFRPYHNDSHSTWANVRFNFHRLAVLLGLRPSIASTMRSFLLGTSPSRASLRNIEGTLPPTPCTACYLTFSDGQRTMVMEKDHVTATVNSSTSFVTVTNHDITTEGNHGKDLSNLPLLGMQDLIEESQDRLQCIESKWQREVSAQKRRRGKASGDEPYATPSQLIKWVNAWPTTNEATHYTTIMNPVNGEFEYIRRYLEPAQEPVKKTRSKRHLR</sequence>
<dbReference type="InterPro" id="IPR029130">
    <property type="entry name" value="Acid_ceramidase_N"/>
</dbReference>
<dbReference type="Pfam" id="PF15508">
    <property type="entry name" value="NAAA-beta"/>
    <property type="match status" value="1"/>
</dbReference>
<evidence type="ECO:0000259" key="2">
    <source>
        <dbReference type="Pfam" id="PF15508"/>
    </source>
</evidence>
<reference evidence="3 4" key="1">
    <citation type="submission" date="2017-06" db="EMBL/GenBank/DDBJ databases">
        <title>Draft genome sequence of a variant of Elsinoe murrayae.</title>
        <authorList>
            <person name="Cheng Q."/>
        </authorList>
    </citation>
    <scope>NUCLEOTIDE SEQUENCE [LARGE SCALE GENOMIC DNA]</scope>
    <source>
        <strain evidence="3 4">CQ-2017a</strain>
    </source>
</reference>
<dbReference type="Gene3D" id="1.10.10.2120">
    <property type="match status" value="1"/>
</dbReference>
<dbReference type="InParanoid" id="A0A2K1QLC1"/>
<evidence type="ECO:0000313" key="4">
    <source>
        <dbReference type="Proteomes" id="UP000243797"/>
    </source>
</evidence>
<gene>
    <name evidence="3" type="ORF">CAC42_872</name>
</gene>
<dbReference type="STRING" id="2082308.A0A2K1QLC1"/>
<dbReference type="Gene3D" id="3.60.60.10">
    <property type="entry name" value="Penicillin V Acylase, Chain A"/>
    <property type="match status" value="1"/>
</dbReference>
<accession>A0A2K1QLC1</accession>
<proteinExistence type="predicted"/>
<name>A0A2K1QLC1_9PEZI</name>
<dbReference type="EC" id="3.5.1.23" evidence="1"/>
<dbReference type="OrthoDB" id="5273684at2759"/>
<dbReference type="AlphaFoldDB" id="A0A2K1QLC1"/>
<evidence type="ECO:0000313" key="3">
    <source>
        <dbReference type="EMBL" id="PNS15613.1"/>
    </source>
</evidence>
<dbReference type="EMBL" id="NKHZ01000070">
    <property type="protein sequence ID" value="PNS15613.1"/>
    <property type="molecule type" value="Genomic_DNA"/>
</dbReference>
<dbReference type="GO" id="GO:0017040">
    <property type="term" value="F:N-acylsphingosine amidohydrolase activity"/>
    <property type="evidence" value="ECO:0007669"/>
    <property type="project" value="UniProtKB-EC"/>
</dbReference>
<dbReference type="Proteomes" id="UP000243797">
    <property type="component" value="Unassembled WGS sequence"/>
</dbReference>
<organism evidence="3 4">
    <name type="scientific">Sphaceloma murrayae</name>
    <dbReference type="NCBI Taxonomy" id="2082308"/>
    <lineage>
        <taxon>Eukaryota</taxon>
        <taxon>Fungi</taxon>
        <taxon>Dikarya</taxon>
        <taxon>Ascomycota</taxon>
        <taxon>Pezizomycotina</taxon>
        <taxon>Dothideomycetes</taxon>
        <taxon>Dothideomycetidae</taxon>
        <taxon>Myriangiales</taxon>
        <taxon>Elsinoaceae</taxon>
        <taxon>Sphaceloma</taxon>
    </lineage>
</organism>
<protein>
    <recommendedName>
        <fullName evidence="1">ceramidase</fullName>
        <ecNumber evidence="1">3.5.1.23</ecNumber>
    </recommendedName>
</protein>
<comment type="caution">
    <text evidence="3">The sequence shown here is derived from an EMBL/GenBank/DDBJ whole genome shotgun (WGS) entry which is preliminary data.</text>
</comment>
<keyword evidence="4" id="KW-1185">Reference proteome</keyword>
<feature type="domain" description="Acid ceramidase N-terminal" evidence="2">
    <location>
        <begin position="11"/>
        <end position="68"/>
    </location>
</feature>
<evidence type="ECO:0000256" key="1">
    <source>
        <dbReference type="ARBA" id="ARBA00011891"/>
    </source>
</evidence>